<evidence type="ECO:0000256" key="1">
    <source>
        <dbReference type="SAM" id="Coils"/>
    </source>
</evidence>
<dbReference type="AlphaFoldDB" id="A0A3M7S7H5"/>
<dbReference type="EMBL" id="REGN01001907">
    <property type="protein sequence ID" value="RNA31712.1"/>
    <property type="molecule type" value="Genomic_DNA"/>
</dbReference>
<organism evidence="2 3">
    <name type="scientific">Brachionus plicatilis</name>
    <name type="common">Marine rotifer</name>
    <name type="synonym">Brachionus muelleri</name>
    <dbReference type="NCBI Taxonomy" id="10195"/>
    <lineage>
        <taxon>Eukaryota</taxon>
        <taxon>Metazoa</taxon>
        <taxon>Spiralia</taxon>
        <taxon>Gnathifera</taxon>
        <taxon>Rotifera</taxon>
        <taxon>Eurotatoria</taxon>
        <taxon>Monogononta</taxon>
        <taxon>Pseudotrocha</taxon>
        <taxon>Ploima</taxon>
        <taxon>Brachionidae</taxon>
        <taxon>Brachionus</taxon>
    </lineage>
</organism>
<dbReference type="OrthoDB" id="6628643at2759"/>
<dbReference type="GO" id="GO:0003964">
    <property type="term" value="F:RNA-directed DNA polymerase activity"/>
    <property type="evidence" value="ECO:0007669"/>
    <property type="project" value="UniProtKB-KW"/>
</dbReference>
<proteinExistence type="predicted"/>
<evidence type="ECO:0000313" key="2">
    <source>
        <dbReference type="EMBL" id="RNA31712.1"/>
    </source>
</evidence>
<dbReference type="Proteomes" id="UP000276133">
    <property type="component" value="Unassembled WGS sequence"/>
</dbReference>
<accession>A0A3M7S7H5</accession>
<keyword evidence="2" id="KW-0808">Transferase</keyword>
<keyword evidence="1" id="KW-0175">Coiled coil</keyword>
<feature type="coiled-coil region" evidence="1">
    <location>
        <begin position="35"/>
        <end position="62"/>
    </location>
</feature>
<comment type="caution">
    <text evidence="2">The sequence shown here is derived from an EMBL/GenBank/DDBJ whole genome shotgun (WGS) entry which is preliminary data.</text>
</comment>
<keyword evidence="2" id="KW-0695">RNA-directed DNA polymerase</keyword>
<reference evidence="2 3" key="1">
    <citation type="journal article" date="2018" name="Sci. Rep.">
        <title>Genomic signatures of local adaptation to the degree of environmental predictability in rotifers.</title>
        <authorList>
            <person name="Franch-Gras L."/>
            <person name="Hahn C."/>
            <person name="Garcia-Roger E.M."/>
            <person name="Carmona M.J."/>
            <person name="Serra M."/>
            <person name="Gomez A."/>
        </authorList>
    </citation>
    <scope>NUCLEOTIDE SEQUENCE [LARGE SCALE GENOMIC DNA]</scope>
    <source>
        <strain evidence="2">HYR1</strain>
    </source>
</reference>
<keyword evidence="2" id="KW-0548">Nucleotidyltransferase</keyword>
<sequence>MYFYSEVIFLMEQSVFRNLKSYTSIANKTNCQYSLHFADDLIGNLENRIKEYLKKVEKWISKWKMKIYIEKSFYMIFEKKTKVKINPYLKIYGKVKFFGITLDSKLTFSPMVDELKERFYSKLRILSDLKWGLKPKTLGNLYESLMGSILNQDISNIQFLHQFLLFFLNYQIFKHV</sequence>
<keyword evidence="3" id="KW-1185">Reference proteome</keyword>
<name>A0A3M7S7H5_BRAPC</name>
<protein>
    <submittedName>
        <fullName evidence="2">RNA-directed DNA polymerase from mobile element jockey-like</fullName>
    </submittedName>
</protein>
<gene>
    <name evidence="2" type="ORF">BpHYR1_004645</name>
</gene>
<evidence type="ECO:0000313" key="3">
    <source>
        <dbReference type="Proteomes" id="UP000276133"/>
    </source>
</evidence>